<reference evidence="2 3" key="1">
    <citation type="journal article" date="2019" name="Int. J. Syst. Evol. Microbiol.">
        <title>The Global Catalogue of Microorganisms (GCM) 10K type strain sequencing project: providing services to taxonomists for standard genome sequencing and annotation.</title>
        <authorList>
            <consortium name="The Broad Institute Genomics Platform"/>
            <consortium name="The Broad Institute Genome Sequencing Center for Infectious Disease"/>
            <person name="Wu L."/>
            <person name="Ma J."/>
        </authorList>
    </citation>
    <scope>NUCLEOTIDE SEQUENCE [LARGE SCALE GENOMIC DNA]</scope>
    <source>
        <strain evidence="2 3">JCM 4788</strain>
    </source>
</reference>
<dbReference type="PANTHER" id="PTHR48079:SF6">
    <property type="entry name" value="NAD(P)-BINDING DOMAIN-CONTAINING PROTEIN-RELATED"/>
    <property type="match status" value="1"/>
</dbReference>
<sequence length="358" mass="38214">MTVLITGGTGFLGLHLVRELLTRHRSLILLVRPGSPPALPRIHRFLAHGGTPESELRMLESRLEFVTADVTLPRLGLDETAFHRLADGIGMLWHCAADISLNPADPGVHTRNTGGMRRILELLEAAGPGALLGHASTLAVAGARRDGRVPEAPLDGASGFNSPYEESKFLCELLIQDWCARHGRAAAVFRLPALITAAPSYPGRPAHPLAIAAALGRTVPPAAPGSPVSVARLRLPDTHEDALVNFLPVEHVAHVMTETLEREHPSRARVYQIAHPRGTPGTTVTRVLARHLGGGTALTLGPGPATTPAEQLLQRAWAGFLPLLATTRRYEITRLTALGLAWPADDLLGEAYLTASLA</sequence>
<dbReference type="Gene3D" id="3.40.50.720">
    <property type="entry name" value="NAD(P)-binding Rossmann-like Domain"/>
    <property type="match status" value="1"/>
</dbReference>
<dbReference type="EMBL" id="BAAABX010000048">
    <property type="protein sequence ID" value="GAA0416753.1"/>
    <property type="molecule type" value="Genomic_DNA"/>
</dbReference>
<comment type="caution">
    <text evidence="2">The sequence shown here is derived from an EMBL/GenBank/DDBJ whole genome shotgun (WGS) entry which is preliminary data.</text>
</comment>
<dbReference type="InterPro" id="IPR036291">
    <property type="entry name" value="NAD(P)-bd_dom_sf"/>
</dbReference>
<gene>
    <name evidence="2" type="ORF">GCM10010357_42680</name>
</gene>
<evidence type="ECO:0000259" key="1">
    <source>
        <dbReference type="Pfam" id="PF07993"/>
    </source>
</evidence>
<feature type="domain" description="Thioester reductase (TE)" evidence="1">
    <location>
        <begin position="5"/>
        <end position="256"/>
    </location>
</feature>
<dbReference type="InterPro" id="IPR013120">
    <property type="entry name" value="FAR_NAD-bd"/>
</dbReference>
<evidence type="ECO:0000313" key="2">
    <source>
        <dbReference type="EMBL" id="GAA0416753.1"/>
    </source>
</evidence>
<dbReference type="Proteomes" id="UP001500879">
    <property type="component" value="Unassembled WGS sequence"/>
</dbReference>
<organism evidence="2 3">
    <name type="scientific">Streptomyces luteireticuli</name>
    <dbReference type="NCBI Taxonomy" id="173858"/>
    <lineage>
        <taxon>Bacteria</taxon>
        <taxon>Bacillati</taxon>
        <taxon>Actinomycetota</taxon>
        <taxon>Actinomycetes</taxon>
        <taxon>Kitasatosporales</taxon>
        <taxon>Streptomycetaceae</taxon>
        <taxon>Streptomyces</taxon>
    </lineage>
</organism>
<dbReference type="Pfam" id="PF07993">
    <property type="entry name" value="NAD_binding_4"/>
    <property type="match status" value="1"/>
</dbReference>
<name>A0ABN0YX13_9ACTN</name>
<dbReference type="RefSeq" id="WP_344026782.1">
    <property type="nucleotide sequence ID" value="NZ_BAAABX010000048.1"/>
</dbReference>
<accession>A0ABN0YX13</accession>
<dbReference type="InterPro" id="IPR051783">
    <property type="entry name" value="NAD(P)-dependent_oxidoreduct"/>
</dbReference>
<dbReference type="PANTHER" id="PTHR48079">
    <property type="entry name" value="PROTEIN YEEZ"/>
    <property type="match status" value="1"/>
</dbReference>
<keyword evidence="3" id="KW-1185">Reference proteome</keyword>
<proteinExistence type="predicted"/>
<dbReference type="SUPFAM" id="SSF51735">
    <property type="entry name" value="NAD(P)-binding Rossmann-fold domains"/>
    <property type="match status" value="1"/>
</dbReference>
<evidence type="ECO:0000313" key="3">
    <source>
        <dbReference type="Proteomes" id="UP001500879"/>
    </source>
</evidence>
<protein>
    <submittedName>
        <fullName evidence="2">SDR family oxidoreductase</fullName>
    </submittedName>
</protein>